<proteinExistence type="predicted"/>
<evidence type="ECO:0000313" key="1">
    <source>
        <dbReference type="EMBL" id="XCG48221.1"/>
    </source>
</evidence>
<reference evidence="1" key="1">
    <citation type="submission" date="2024-06" db="EMBL/GenBank/DDBJ databases">
        <title>Mesorhizobium karijinii sp. nov., a symbiont of the iconic Swainsona formosa from arid Australia.</title>
        <authorList>
            <person name="Hill Y.J."/>
            <person name="Watkin E.L.J."/>
            <person name="O'Hara G.W."/>
            <person name="Terpolilli J."/>
            <person name="Tye M.L."/>
            <person name="Kohlmeier M.G."/>
        </authorList>
    </citation>
    <scope>NUCLEOTIDE SEQUENCE</scope>
    <source>
        <strain evidence="1">WSM2240</strain>
    </source>
</reference>
<organism evidence="1">
    <name type="scientific">Mesorhizobium sp. WSM2240</name>
    <dbReference type="NCBI Taxonomy" id="3228851"/>
    <lineage>
        <taxon>Bacteria</taxon>
        <taxon>Pseudomonadati</taxon>
        <taxon>Pseudomonadota</taxon>
        <taxon>Alphaproteobacteria</taxon>
        <taxon>Hyphomicrobiales</taxon>
        <taxon>Phyllobacteriaceae</taxon>
        <taxon>Mesorhizobium</taxon>
    </lineage>
</organism>
<sequence>MPNTSIRAAAEGMPNKKINRRSMLAGFGVTAAVTAVTFRKAESSGLNEAGASSVGKESQMNMIANHSQFRETELGGQWKDPVFAAIREAKRLDRRWIALCREEDDAEMEARKEFGSRPAALIHWRNYYIGGSEIDQRRESLLDLGFDQEQVEREYLDAKARYRSQIAAGGDWDQRAGLVSLKAKVNNAHKASKAAHDRMSLTVPATVAGAVALINYAVKDIKDDTVAAWPWRAIGTATKALATMN</sequence>
<name>A0AAU8CMV9_9HYPH</name>
<protein>
    <submittedName>
        <fullName evidence="1">Uncharacterized protein</fullName>
    </submittedName>
</protein>
<gene>
    <name evidence="1" type="ORF">ABVK50_23740</name>
</gene>
<accession>A0AAU8CMV9</accession>
<dbReference type="EMBL" id="CP159253">
    <property type="protein sequence ID" value="XCG48221.1"/>
    <property type="molecule type" value="Genomic_DNA"/>
</dbReference>
<dbReference type="AlphaFoldDB" id="A0AAU8CMV9"/>
<dbReference type="RefSeq" id="WP_353644245.1">
    <property type="nucleotide sequence ID" value="NZ_CP159253.1"/>
</dbReference>